<dbReference type="SUPFAM" id="SSF47819">
    <property type="entry name" value="HRDC-like"/>
    <property type="match status" value="1"/>
</dbReference>
<feature type="compositionally biased region" description="Gly residues" evidence="12">
    <location>
        <begin position="1699"/>
        <end position="1716"/>
    </location>
</feature>
<dbReference type="SMART" id="SM00956">
    <property type="entry name" value="RQC"/>
    <property type="match status" value="1"/>
</dbReference>
<evidence type="ECO:0000256" key="8">
    <source>
        <dbReference type="ARBA" id="ARBA00023235"/>
    </source>
</evidence>
<dbReference type="InterPro" id="IPR010997">
    <property type="entry name" value="HRDC-like_sf"/>
</dbReference>
<comment type="caution">
    <text evidence="16">The sequence shown here is derived from an EMBL/GenBank/DDBJ whole genome shotgun (WGS) entry which is preliminary data.</text>
</comment>
<dbReference type="InterPro" id="IPR018982">
    <property type="entry name" value="RQC_domain"/>
</dbReference>
<protein>
    <recommendedName>
        <fullName evidence="11">DNA 3'-5' helicase</fullName>
        <ecNumber evidence="11">5.6.2.4</ecNumber>
    </recommendedName>
</protein>
<dbReference type="InterPro" id="IPR014001">
    <property type="entry name" value="Helicase_ATP-bd"/>
</dbReference>
<feature type="region of interest" description="Disordered" evidence="12">
    <location>
        <begin position="328"/>
        <end position="415"/>
    </location>
</feature>
<dbReference type="Gene3D" id="3.40.50.300">
    <property type="entry name" value="P-loop containing nucleotide triphosphate hydrolases"/>
    <property type="match status" value="2"/>
</dbReference>
<dbReference type="Pfam" id="PF09382">
    <property type="entry name" value="RQC"/>
    <property type="match status" value="1"/>
</dbReference>
<sequence length="1757" mass="195313">MTRDNLRTHISWLLSSKPFIPPGGPHVAVSEIEEPPSSNTVGSQDVTTALDTSSRNATWRESDALQPTAYDPRIYPQNSINTNHRGRLGSHDELEDQGPAAVTDMARLRVAPGSASRPRLLQADSGRQQPTQPNFAEQLRDRLASLDKAGSSTPKSGNKKALLKTTPKTKIRHESSAQTPSSAWDDERLDSIDLTEFSEGGLLPQEVFVSTRKRPSPGVEVSIREGPTPRRPRLEPSPPIAVPDAGDFVPVEAYDEPPPPYSTVAERTAPEGASLRLSNAANTTFQGDASSPIEDRDTRVTESPVQSVPKKRKSLDLMGSDYINGIGESVTLRKPSRSPQKADHPARNTIGRLGSRSPTKPSSSKRRIVADSDEEDEDLGASDINRGMKNLHPGTPSVCPGSPVVVSPSKKPTSSRIFGRIENTRWHEDSHSQRDQTTLRLDERGSLCEKGKHETTVSFSIPSTPSFRQNTPQFTRAEDEAVLRFAKWSDNEVESMCKSLDSYVVELSRSQGLYLCDHGAPSAAINEQILTAKQRLAATKQLKLIKPEFARAVGEKEEFVSKVMAAIRDGNTVTDDHELAEQGKPFSIRLRDVKRKVVQLLRKAGFMERSSVAALPGALNSRDVIVESTQVTPATRSVANYDIPTTSAPAHTQFVQQTQIPETSKSSRIPPTQAKTEYEDEVDTFNEGWEDDMAALENENDEVASVDHRQSNGPIPPKRSVTFADADDSGTCYSDREPRIRSRIPTPAKNTVPFDEDDFEDDGDLFCNNMGTPPAQLFDDDVFEVDSLDDQDYMDFADNVESIRRGGFERDRGSRAILQETSGNQVSPRKPATKSSKSVTSHEPQYPWTNDVKSALKNRFQLRGFRPHQLEAINATLSGNDCFVLMPTGGGKSLCYQLPSVITAGSTRGVTVVVSPLLSLMQDQVHHLKQIHIQAFFINGEMDQDKRRQLLDALREPQVEKFVQVLYITPEMLSKSQATVNALRDLYRRKRLARIVIDEAHCVSQWGHDFRPDYKALGEIRRQFVNVPVMALTATATENVRVDTIHNLGIQGCKVFAQSFNRPNLYYEIRPKKRGSEVLDDIAELIKTKHRNQSGIIYCLSRKNCESVAEQLQREYGISARHYHAGLESEEKLETQKKWQENKYKVIVATIAFGMGIDKPDVRFVIHHSVPKSLEGYYQETGRAGRDGKRSGCYLYYGYQDTNLIKSMITKGEGDAQQKERQFAMLRNVVQFCENKADCRRVQVLAYFGEPFDAASCGGQCDTCNTHVKFEMQDFTGLAADAVRLVQRIGGQRVTLLYCVDVFRGAKTKRIKESGHDNLPEAGAGSNLDRGDVERIFQRLVSEGALMEEHATNRAGFTSTYIKLGDRAQIYMAGRRRLEMPVRASSKTAKALTKATSKKRKNASREVKPLSTNVSSPIQPNPRRNVRARVAFDDDDDEDEEDAFEPMPEPRGKRRGVIASKSSQKQLGEPITTDEMMAQLSPVHQDLIDNFVEQARAVCEDIVVKRGLSKKPFTDTVLREMAIQFPSSLDEMGEIKGILPEMVRLYGGRMLELVKRCKEFYEESMARQAESEHVPADPNHEVVVVISDDEAGREVEEEEEEEADDFDLDEDSGPAPEMRSSYFQEDPEVAAFNARLEQSQSTSRAAGGGNGNSSRAQKSGGSSKGSHASKTWRRNSGGSSKSRSNGTASKKWTSRRDFGGGTHKGSKKGNGGGGIGRSLMRAEAWRGQTHDYDYDYDDYDYDYDDDDDDDDDDDGLG</sequence>
<evidence type="ECO:0000259" key="15">
    <source>
        <dbReference type="PROSITE" id="PS51194"/>
    </source>
</evidence>
<feature type="compositionally biased region" description="Polar residues" evidence="12">
    <location>
        <begin position="657"/>
        <end position="675"/>
    </location>
</feature>
<dbReference type="EMBL" id="JBBPHU010000002">
    <property type="protein sequence ID" value="KAK7521686.1"/>
    <property type="molecule type" value="Genomic_DNA"/>
</dbReference>
<evidence type="ECO:0000256" key="3">
    <source>
        <dbReference type="ARBA" id="ARBA00022741"/>
    </source>
</evidence>
<evidence type="ECO:0000256" key="11">
    <source>
        <dbReference type="ARBA" id="ARBA00034808"/>
    </source>
</evidence>
<feature type="compositionally biased region" description="Low complexity" evidence="12">
    <location>
        <begin position="1383"/>
        <end position="1395"/>
    </location>
</feature>
<feature type="region of interest" description="Disordered" evidence="12">
    <location>
        <begin position="147"/>
        <end position="187"/>
    </location>
</feature>
<keyword evidence="4" id="KW-0378">Hydrolase</keyword>
<feature type="region of interest" description="Disordered" evidence="12">
    <location>
        <begin position="807"/>
        <end position="846"/>
    </location>
</feature>
<organism evidence="16 17">
    <name type="scientific">Phyllosticta citriasiana</name>
    <dbReference type="NCBI Taxonomy" id="595635"/>
    <lineage>
        <taxon>Eukaryota</taxon>
        <taxon>Fungi</taxon>
        <taxon>Dikarya</taxon>
        <taxon>Ascomycota</taxon>
        <taxon>Pezizomycotina</taxon>
        <taxon>Dothideomycetes</taxon>
        <taxon>Dothideomycetes incertae sedis</taxon>
        <taxon>Botryosphaeriales</taxon>
        <taxon>Phyllostictaceae</taxon>
        <taxon>Phyllosticta</taxon>
    </lineage>
</organism>
<dbReference type="InterPro" id="IPR004589">
    <property type="entry name" value="DNA_helicase_ATP-dep_RecQ"/>
</dbReference>
<dbReference type="EC" id="5.6.2.4" evidence="11"/>
<feature type="region of interest" description="Disordered" evidence="12">
    <location>
        <begin position="705"/>
        <end position="737"/>
    </location>
</feature>
<evidence type="ECO:0000256" key="7">
    <source>
        <dbReference type="ARBA" id="ARBA00023125"/>
    </source>
</evidence>
<comment type="similarity">
    <text evidence="2">Belongs to the helicase family. RecQ subfamily.</text>
</comment>
<accession>A0ABR1KU71</accession>
<evidence type="ECO:0000256" key="9">
    <source>
        <dbReference type="ARBA" id="ARBA00023242"/>
    </source>
</evidence>
<evidence type="ECO:0000256" key="2">
    <source>
        <dbReference type="ARBA" id="ARBA00005446"/>
    </source>
</evidence>
<dbReference type="Pfam" id="PF00271">
    <property type="entry name" value="Helicase_C"/>
    <property type="match status" value="1"/>
</dbReference>
<feature type="compositionally biased region" description="Polar residues" evidence="12">
    <location>
        <begin position="36"/>
        <end position="57"/>
    </location>
</feature>
<dbReference type="PROSITE" id="PS51192">
    <property type="entry name" value="HELICASE_ATP_BIND_1"/>
    <property type="match status" value="1"/>
</dbReference>
<feature type="compositionally biased region" description="Acidic residues" evidence="12">
    <location>
        <begin position="1734"/>
        <end position="1757"/>
    </location>
</feature>
<evidence type="ECO:0000256" key="12">
    <source>
        <dbReference type="SAM" id="MobiDB-lite"/>
    </source>
</evidence>
<dbReference type="SMART" id="SM00487">
    <property type="entry name" value="DEXDc"/>
    <property type="match status" value="1"/>
</dbReference>
<feature type="region of interest" description="Disordered" evidence="12">
    <location>
        <begin position="275"/>
        <end position="312"/>
    </location>
</feature>
<keyword evidence="9" id="KW-0539">Nucleus</keyword>
<feature type="region of interest" description="Disordered" evidence="12">
    <location>
        <begin position="657"/>
        <end position="679"/>
    </location>
</feature>
<dbReference type="Gene3D" id="1.10.10.10">
    <property type="entry name" value="Winged helix-like DNA-binding domain superfamily/Winged helix DNA-binding domain"/>
    <property type="match status" value="1"/>
</dbReference>
<keyword evidence="8" id="KW-0413">Isomerase</keyword>
<dbReference type="InterPro" id="IPR011545">
    <property type="entry name" value="DEAD/DEAH_box_helicase_dom"/>
</dbReference>
<dbReference type="InterPro" id="IPR002121">
    <property type="entry name" value="HRDC_dom"/>
</dbReference>
<feature type="compositionally biased region" description="Acidic residues" evidence="12">
    <location>
        <begin position="371"/>
        <end position="380"/>
    </location>
</feature>
<dbReference type="InterPro" id="IPR001650">
    <property type="entry name" value="Helicase_C-like"/>
</dbReference>
<keyword evidence="5" id="KW-0347">Helicase</keyword>
<feature type="domain" description="Helicase C-terminal" evidence="15">
    <location>
        <begin position="1078"/>
        <end position="1227"/>
    </location>
</feature>
<dbReference type="InterPro" id="IPR002464">
    <property type="entry name" value="DNA/RNA_helicase_DEAH_CS"/>
</dbReference>
<dbReference type="NCBIfam" id="TIGR00614">
    <property type="entry name" value="recQ_fam"/>
    <property type="match status" value="1"/>
</dbReference>
<proteinExistence type="inferred from homology"/>
<comment type="catalytic activity">
    <reaction evidence="10">
        <text>Couples ATP hydrolysis with the unwinding of duplex DNA by translocating in the 3'-5' direction.</text>
        <dbReference type="EC" id="5.6.2.4"/>
    </reaction>
</comment>
<reference evidence="16 17" key="1">
    <citation type="submission" date="2024-04" db="EMBL/GenBank/DDBJ databases">
        <title>Phyllosticta paracitricarpa is synonymous to the EU quarantine fungus P. citricarpa based on phylogenomic analyses.</title>
        <authorList>
            <consortium name="Lawrence Berkeley National Laboratory"/>
            <person name="Van Ingen-Buijs V.A."/>
            <person name="Van Westerhoven A.C."/>
            <person name="Haridas S."/>
            <person name="Skiadas P."/>
            <person name="Martin F."/>
            <person name="Groenewald J.Z."/>
            <person name="Crous P.W."/>
            <person name="Seidl M.F."/>
        </authorList>
    </citation>
    <scope>NUCLEOTIDE SEQUENCE [LARGE SCALE GENOMIC DNA]</scope>
    <source>
        <strain evidence="16 17">CBS 123371</strain>
    </source>
</reference>
<feature type="region of interest" description="Disordered" evidence="12">
    <location>
        <begin position="206"/>
        <end position="246"/>
    </location>
</feature>
<feature type="compositionally biased region" description="Basic residues" evidence="12">
    <location>
        <begin position="157"/>
        <end position="171"/>
    </location>
</feature>
<dbReference type="CDD" id="cd17920">
    <property type="entry name" value="DEXHc_RecQ"/>
    <property type="match status" value="1"/>
</dbReference>
<dbReference type="PROSITE" id="PS00690">
    <property type="entry name" value="DEAH_ATP_HELICASE"/>
    <property type="match status" value="1"/>
</dbReference>
<evidence type="ECO:0000259" key="13">
    <source>
        <dbReference type="PROSITE" id="PS50967"/>
    </source>
</evidence>
<name>A0ABR1KU71_9PEZI</name>
<dbReference type="PANTHER" id="PTHR13710">
    <property type="entry name" value="DNA HELICASE RECQ FAMILY MEMBER"/>
    <property type="match status" value="1"/>
</dbReference>
<keyword evidence="3" id="KW-0547">Nucleotide-binding</keyword>
<feature type="domain" description="HRDC" evidence="13">
    <location>
        <begin position="1481"/>
        <end position="1564"/>
    </location>
</feature>
<comment type="subcellular location">
    <subcellularLocation>
        <location evidence="1">Nucleus</location>
    </subcellularLocation>
</comment>
<feature type="compositionally biased region" description="Acidic residues" evidence="12">
    <location>
        <begin position="1590"/>
        <end position="1612"/>
    </location>
</feature>
<feature type="region of interest" description="Disordered" evidence="12">
    <location>
        <begin position="1381"/>
        <end position="1466"/>
    </location>
</feature>
<dbReference type="Pfam" id="PF00270">
    <property type="entry name" value="DEAD"/>
    <property type="match status" value="1"/>
</dbReference>
<evidence type="ECO:0000256" key="10">
    <source>
        <dbReference type="ARBA" id="ARBA00034617"/>
    </source>
</evidence>
<feature type="region of interest" description="Disordered" evidence="12">
    <location>
        <begin position="1732"/>
        <end position="1757"/>
    </location>
</feature>
<dbReference type="Proteomes" id="UP001363622">
    <property type="component" value="Unassembled WGS sequence"/>
</dbReference>
<keyword evidence="6" id="KW-0067">ATP-binding</keyword>
<feature type="region of interest" description="Disordered" evidence="12">
    <location>
        <begin position="112"/>
        <end position="133"/>
    </location>
</feature>
<dbReference type="PROSITE" id="PS51194">
    <property type="entry name" value="HELICASE_CTER"/>
    <property type="match status" value="1"/>
</dbReference>
<dbReference type="Gene3D" id="1.10.150.80">
    <property type="entry name" value="HRDC domain"/>
    <property type="match status" value="1"/>
</dbReference>
<evidence type="ECO:0000256" key="1">
    <source>
        <dbReference type="ARBA" id="ARBA00004123"/>
    </source>
</evidence>
<evidence type="ECO:0000313" key="17">
    <source>
        <dbReference type="Proteomes" id="UP001363622"/>
    </source>
</evidence>
<keyword evidence="17" id="KW-1185">Reference proteome</keyword>
<dbReference type="InterPro" id="IPR044876">
    <property type="entry name" value="HRDC_dom_sf"/>
</dbReference>
<dbReference type="PROSITE" id="PS50967">
    <property type="entry name" value="HRDC"/>
    <property type="match status" value="1"/>
</dbReference>
<dbReference type="SUPFAM" id="SSF52540">
    <property type="entry name" value="P-loop containing nucleoside triphosphate hydrolases"/>
    <property type="match status" value="2"/>
</dbReference>
<feature type="domain" description="Helicase ATP-binding" evidence="14">
    <location>
        <begin position="873"/>
        <end position="1054"/>
    </location>
</feature>
<evidence type="ECO:0000256" key="6">
    <source>
        <dbReference type="ARBA" id="ARBA00022840"/>
    </source>
</evidence>
<dbReference type="Pfam" id="PF00570">
    <property type="entry name" value="HRDC"/>
    <property type="match status" value="1"/>
</dbReference>
<keyword evidence="7" id="KW-0238">DNA-binding</keyword>
<dbReference type="InterPro" id="IPR027417">
    <property type="entry name" value="P-loop_NTPase"/>
</dbReference>
<feature type="region of interest" description="Disordered" evidence="12">
    <location>
        <begin position="24"/>
        <end position="95"/>
    </location>
</feature>
<feature type="region of interest" description="Disordered" evidence="12">
    <location>
        <begin position="1590"/>
        <end position="1717"/>
    </location>
</feature>
<feature type="compositionally biased region" description="Polar residues" evidence="12">
    <location>
        <begin position="276"/>
        <end position="289"/>
    </location>
</feature>
<evidence type="ECO:0000256" key="4">
    <source>
        <dbReference type="ARBA" id="ARBA00022801"/>
    </source>
</evidence>
<evidence type="ECO:0000256" key="5">
    <source>
        <dbReference type="ARBA" id="ARBA00022806"/>
    </source>
</evidence>
<dbReference type="InterPro" id="IPR032284">
    <property type="entry name" value="RecQ_Zn-bd"/>
</dbReference>
<dbReference type="Pfam" id="PF16124">
    <property type="entry name" value="RecQ_Zn_bind"/>
    <property type="match status" value="1"/>
</dbReference>
<dbReference type="PANTHER" id="PTHR13710:SF153">
    <property type="entry name" value="RECQ-LIKE DNA HELICASE BLM"/>
    <property type="match status" value="1"/>
</dbReference>
<feature type="compositionally biased region" description="Low complexity" evidence="12">
    <location>
        <begin position="393"/>
        <end position="415"/>
    </location>
</feature>
<feature type="compositionally biased region" description="Polar residues" evidence="12">
    <location>
        <begin position="819"/>
        <end position="846"/>
    </location>
</feature>
<gene>
    <name evidence="16" type="ORF">IWZ03DRAFT_434967</name>
</gene>
<evidence type="ECO:0000313" key="16">
    <source>
        <dbReference type="EMBL" id="KAK7521686.1"/>
    </source>
</evidence>
<dbReference type="SMART" id="SM00490">
    <property type="entry name" value="HELICc"/>
    <property type="match status" value="1"/>
</dbReference>
<dbReference type="CDD" id="cd18794">
    <property type="entry name" value="SF2_C_RecQ"/>
    <property type="match status" value="1"/>
</dbReference>
<feature type="compositionally biased region" description="Acidic residues" evidence="12">
    <location>
        <begin position="1433"/>
        <end position="1444"/>
    </location>
</feature>
<dbReference type="InterPro" id="IPR036388">
    <property type="entry name" value="WH-like_DNA-bd_sf"/>
</dbReference>
<evidence type="ECO:0000259" key="14">
    <source>
        <dbReference type="PROSITE" id="PS51192"/>
    </source>
</evidence>
<feature type="compositionally biased region" description="Low complexity" evidence="12">
    <location>
        <begin position="1652"/>
        <end position="1686"/>
    </location>
</feature>